<proteinExistence type="predicted"/>
<evidence type="ECO:0000259" key="3">
    <source>
        <dbReference type="Pfam" id="PF04024"/>
    </source>
</evidence>
<sequence>MWAARSSSMLFGMSGANEARAPKTNPLNGFEETVKDFWVSRPRRPQAGRKVAGVAAGLGHRYGIDPVVIRVALVAATVFGGFGLVFYLLGWLLFPGEGDDVSGFESMVGRGRSSMTTGFTVVLCVALIPVVGWTFGGGWFGTGGWFDGGGLIGLALLSIGLYFLHRSRGQYNRPAPAVPYATAQTATGTGAFTMTDTTTATGTAAPDWDPLAASPGSWDLPDPAAPSPPPPSYEEPLPPQSRRPKSKIGSMALGTAVIVAGVGVVLNLNGVDWFSVQHIIGLVLGVLGVGMVAGAFVRGSRGLIGLAVPLAIVGMILTTSPFTGLDLRGGVGDLTATPRSAAELQPVYQHAAGNLRLDLTQLPLTGPITTTVSNGAGDTVVTVPANADVTFDCKNTAGSVNCLGHSGDGVGQAPITGTELGEDGSGGQKITLHVSNGVGDVEVRRG</sequence>
<feature type="transmembrane region" description="Helical" evidence="2">
    <location>
        <begin position="248"/>
        <end position="268"/>
    </location>
</feature>
<keyword evidence="2" id="KW-0812">Transmembrane</keyword>
<keyword evidence="2" id="KW-0472">Membrane</keyword>
<feature type="transmembrane region" description="Helical" evidence="2">
    <location>
        <begin position="274"/>
        <end position="296"/>
    </location>
</feature>
<dbReference type="Pfam" id="PF09922">
    <property type="entry name" value="LiaF-like_C"/>
    <property type="match status" value="1"/>
</dbReference>
<evidence type="ECO:0000313" key="5">
    <source>
        <dbReference type="EMBL" id="SEP51742.1"/>
    </source>
</evidence>
<name>A0A1H8YI65_9PSEU</name>
<feature type="transmembrane region" description="Helical" evidence="2">
    <location>
        <begin position="115"/>
        <end position="139"/>
    </location>
</feature>
<dbReference type="STRING" id="394193.SAMN04489732_11760"/>
<feature type="region of interest" description="Disordered" evidence="1">
    <location>
        <begin position="216"/>
        <end position="246"/>
    </location>
</feature>
<feature type="domain" description="Phage shock protein PspC N-terminal" evidence="3">
    <location>
        <begin position="41"/>
        <end position="96"/>
    </location>
</feature>
<accession>A0A1H8YI65</accession>
<gene>
    <name evidence="5" type="ORF">SAMN04489732_11760</name>
</gene>
<organism evidence="5 6">
    <name type="scientific">Amycolatopsis saalfeldensis</name>
    <dbReference type="NCBI Taxonomy" id="394193"/>
    <lineage>
        <taxon>Bacteria</taxon>
        <taxon>Bacillati</taxon>
        <taxon>Actinomycetota</taxon>
        <taxon>Actinomycetes</taxon>
        <taxon>Pseudonocardiales</taxon>
        <taxon>Pseudonocardiaceae</taxon>
        <taxon>Amycolatopsis</taxon>
    </lineage>
</organism>
<evidence type="ECO:0000256" key="1">
    <source>
        <dbReference type="SAM" id="MobiDB-lite"/>
    </source>
</evidence>
<evidence type="ECO:0000313" key="6">
    <source>
        <dbReference type="Proteomes" id="UP000198582"/>
    </source>
</evidence>
<dbReference type="EMBL" id="FOEF01000017">
    <property type="protein sequence ID" value="SEP51742.1"/>
    <property type="molecule type" value="Genomic_DNA"/>
</dbReference>
<feature type="compositionally biased region" description="Pro residues" evidence="1">
    <location>
        <begin position="223"/>
        <end position="241"/>
    </location>
</feature>
<protein>
    <submittedName>
        <fullName evidence="5">Phage shock protein PspC (Stress-responsive transcriptional regulator)</fullName>
    </submittedName>
</protein>
<dbReference type="Proteomes" id="UP000198582">
    <property type="component" value="Unassembled WGS sequence"/>
</dbReference>
<feature type="domain" description="Cell wall-active antibiotics response LiaF-like C-terminal" evidence="4">
    <location>
        <begin position="348"/>
        <end position="443"/>
    </location>
</feature>
<reference evidence="5 6" key="1">
    <citation type="submission" date="2016-10" db="EMBL/GenBank/DDBJ databases">
        <authorList>
            <person name="de Groot N.N."/>
        </authorList>
    </citation>
    <scope>NUCLEOTIDE SEQUENCE [LARGE SCALE GENOMIC DNA]</scope>
    <source>
        <strain evidence="5 6">DSM 44993</strain>
    </source>
</reference>
<evidence type="ECO:0000256" key="2">
    <source>
        <dbReference type="SAM" id="Phobius"/>
    </source>
</evidence>
<dbReference type="InterPro" id="IPR007168">
    <property type="entry name" value="Phageshock_PspC_N"/>
</dbReference>
<evidence type="ECO:0000259" key="4">
    <source>
        <dbReference type="Pfam" id="PF09922"/>
    </source>
</evidence>
<feature type="transmembrane region" description="Helical" evidence="2">
    <location>
        <begin position="67"/>
        <end position="94"/>
    </location>
</feature>
<dbReference type="AlphaFoldDB" id="A0A1H8YI65"/>
<dbReference type="InterPro" id="IPR024425">
    <property type="entry name" value="LiaF-like_C"/>
</dbReference>
<feature type="transmembrane region" description="Helical" evidence="2">
    <location>
        <begin position="303"/>
        <end position="322"/>
    </location>
</feature>
<keyword evidence="6" id="KW-1185">Reference proteome</keyword>
<feature type="transmembrane region" description="Helical" evidence="2">
    <location>
        <begin position="145"/>
        <end position="164"/>
    </location>
</feature>
<keyword evidence="2" id="KW-1133">Transmembrane helix</keyword>
<dbReference type="Pfam" id="PF04024">
    <property type="entry name" value="PspC"/>
    <property type="match status" value="1"/>
</dbReference>